<keyword evidence="2" id="KW-1185">Reference proteome</keyword>
<gene>
    <name evidence="1" type="ORF">L6452_02668</name>
</gene>
<reference evidence="1 2" key="2">
    <citation type="journal article" date="2022" name="Mol. Ecol. Resour.">
        <title>The genomes of chicory, endive, great burdock and yacon provide insights into Asteraceae paleo-polyploidization history and plant inulin production.</title>
        <authorList>
            <person name="Fan W."/>
            <person name="Wang S."/>
            <person name="Wang H."/>
            <person name="Wang A."/>
            <person name="Jiang F."/>
            <person name="Liu H."/>
            <person name="Zhao H."/>
            <person name="Xu D."/>
            <person name="Zhang Y."/>
        </authorList>
    </citation>
    <scope>NUCLEOTIDE SEQUENCE [LARGE SCALE GENOMIC DNA]</scope>
    <source>
        <strain evidence="2">cv. Niubang</strain>
    </source>
</reference>
<accession>A0ACB9FJH0</accession>
<name>A0ACB9FJH0_ARCLA</name>
<reference evidence="2" key="1">
    <citation type="journal article" date="2022" name="Mol. Ecol. Resour.">
        <title>The genomes of chicory, endive, great burdock and yacon provide insights into Asteraceae palaeo-polyploidization history and plant inulin production.</title>
        <authorList>
            <person name="Fan W."/>
            <person name="Wang S."/>
            <person name="Wang H."/>
            <person name="Wang A."/>
            <person name="Jiang F."/>
            <person name="Liu H."/>
            <person name="Zhao H."/>
            <person name="Xu D."/>
            <person name="Zhang Y."/>
        </authorList>
    </citation>
    <scope>NUCLEOTIDE SEQUENCE [LARGE SCALE GENOMIC DNA]</scope>
    <source>
        <strain evidence="2">cv. Niubang</strain>
    </source>
</reference>
<evidence type="ECO:0000313" key="1">
    <source>
        <dbReference type="EMBL" id="KAI3771503.1"/>
    </source>
</evidence>
<organism evidence="1 2">
    <name type="scientific">Arctium lappa</name>
    <name type="common">Greater burdock</name>
    <name type="synonym">Lappa major</name>
    <dbReference type="NCBI Taxonomy" id="4217"/>
    <lineage>
        <taxon>Eukaryota</taxon>
        <taxon>Viridiplantae</taxon>
        <taxon>Streptophyta</taxon>
        <taxon>Embryophyta</taxon>
        <taxon>Tracheophyta</taxon>
        <taxon>Spermatophyta</taxon>
        <taxon>Magnoliopsida</taxon>
        <taxon>eudicotyledons</taxon>
        <taxon>Gunneridae</taxon>
        <taxon>Pentapetalae</taxon>
        <taxon>asterids</taxon>
        <taxon>campanulids</taxon>
        <taxon>Asterales</taxon>
        <taxon>Asteraceae</taxon>
        <taxon>Carduoideae</taxon>
        <taxon>Cardueae</taxon>
        <taxon>Arctiinae</taxon>
        <taxon>Arctium</taxon>
    </lineage>
</organism>
<sequence>MTAMASLSHLVQKPLITVSPKAGFDVSFTSGSRLTTLSPTLLKIDWRCEIAQSKQNEARKSTKGWALFGVFACVYKSMDTYRDPEIKCEEKLQFNDSEGSKNCV</sequence>
<evidence type="ECO:0000313" key="2">
    <source>
        <dbReference type="Proteomes" id="UP001055879"/>
    </source>
</evidence>
<proteinExistence type="predicted"/>
<dbReference type="EMBL" id="CM042047">
    <property type="protein sequence ID" value="KAI3771503.1"/>
    <property type="molecule type" value="Genomic_DNA"/>
</dbReference>
<comment type="caution">
    <text evidence="1">The sequence shown here is derived from an EMBL/GenBank/DDBJ whole genome shotgun (WGS) entry which is preliminary data.</text>
</comment>
<protein>
    <submittedName>
        <fullName evidence="1">Uncharacterized protein</fullName>
    </submittedName>
</protein>
<dbReference type="Proteomes" id="UP001055879">
    <property type="component" value="Linkage Group LG01"/>
</dbReference>